<organism evidence="2 3">
    <name type="scientific">Polarella glacialis</name>
    <name type="common">Dinoflagellate</name>
    <dbReference type="NCBI Taxonomy" id="89957"/>
    <lineage>
        <taxon>Eukaryota</taxon>
        <taxon>Sar</taxon>
        <taxon>Alveolata</taxon>
        <taxon>Dinophyceae</taxon>
        <taxon>Suessiales</taxon>
        <taxon>Suessiaceae</taxon>
        <taxon>Polarella</taxon>
    </lineage>
</organism>
<accession>A0A813FB08</accession>
<feature type="compositionally biased region" description="Low complexity" evidence="1">
    <location>
        <begin position="50"/>
        <end position="87"/>
    </location>
</feature>
<proteinExistence type="predicted"/>
<reference evidence="2" key="1">
    <citation type="submission" date="2021-02" db="EMBL/GenBank/DDBJ databases">
        <authorList>
            <person name="Dougan E. K."/>
            <person name="Rhodes N."/>
            <person name="Thang M."/>
            <person name="Chan C."/>
        </authorList>
    </citation>
    <scope>NUCLEOTIDE SEQUENCE</scope>
</reference>
<dbReference type="EMBL" id="CAJNNV010024830">
    <property type="protein sequence ID" value="CAE8610761.1"/>
    <property type="molecule type" value="Genomic_DNA"/>
</dbReference>
<evidence type="ECO:0000313" key="2">
    <source>
        <dbReference type="EMBL" id="CAE8610761.1"/>
    </source>
</evidence>
<dbReference type="Proteomes" id="UP000654075">
    <property type="component" value="Unassembled WGS sequence"/>
</dbReference>
<sequence>MSICVPIRFPPHGLHGYPQLASQPCGATLPRPQLLQPESQQWHDPQLEAQQLHQPQQQWPQSPQQWPQPQQQQWQQPQHWQQPQQQQQRQQQQQQQQQQQRQQQQQQQQQRQQQQRQQQQQPQQQQQQQQQRQPQRHSQLQRTGLGHLQAPDLTRDVMAAVESFALTGEELAKVTERIRGHYDYGHGGAVDFSALGQPGRPLGLGDDEWNSRSPGATSDALRKKWGRQRRALGFYSLD</sequence>
<protein>
    <submittedName>
        <fullName evidence="2">Uncharacterized protein</fullName>
    </submittedName>
</protein>
<evidence type="ECO:0000313" key="3">
    <source>
        <dbReference type="Proteomes" id="UP000654075"/>
    </source>
</evidence>
<dbReference type="AlphaFoldDB" id="A0A813FB08"/>
<keyword evidence="3" id="KW-1185">Reference proteome</keyword>
<feature type="region of interest" description="Disordered" evidence="1">
    <location>
        <begin position="23"/>
        <end position="87"/>
    </location>
</feature>
<comment type="caution">
    <text evidence="2">The sequence shown here is derived from an EMBL/GenBank/DDBJ whole genome shotgun (WGS) entry which is preliminary data.</text>
</comment>
<evidence type="ECO:0000256" key="1">
    <source>
        <dbReference type="SAM" id="MobiDB-lite"/>
    </source>
</evidence>
<feature type="region of interest" description="Disordered" evidence="1">
    <location>
        <begin position="203"/>
        <end position="223"/>
    </location>
</feature>
<feature type="region of interest" description="Disordered" evidence="1">
    <location>
        <begin position="120"/>
        <end position="141"/>
    </location>
</feature>
<gene>
    <name evidence="2" type="ORF">PGLA1383_LOCUS28573</name>
</gene>
<name>A0A813FB08_POLGL</name>